<feature type="domain" description="Transcription initiation factor IIA gamma subunit N-terminal" evidence="12">
    <location>
        <begin position="6"/>
        <end position="52"/>
    </location>
</feature>
<feature type="region of interest" description="Disordered" evidence="11">
    <location>
        <begin position="104"/>
        <end position="178"/>
    </location>
</feature>
<dbReference type="Pfam" id="PF02268">
    <property type="entry name" value="TFIIA_gamma_N"/>
    <property type="match status" value="1"/>
</dbReference>
<protein>
    <recommendedName>
        <fullName evidence="3">Transcription initiation factor IIA subunit 2</fullName>
    </recommendedName>
    <alternativeName>
        <fullName evidence="9">General transcription factor IIA subunit 2</fullName>
    </alternativeName>
    <alternativeName>
        <fullName evidence="8">Transcription initiation factor IIA small chain</fullName>
    </alternativeName>
</protein>
<gene>
    <name evidence="14" type="ORF">TRUGW13939_05168</name>
</gene>
<dbReference type="Pfam" id="PF02751">
    <property type="entry name" value="TFIIA_gamma_C"/>
    <property type="match status" value="1"/>
</dbReference>
<dbReference type="Gene3D" id="2.30.18.10">
    <property type="entry name" value="Transcription factor IIA (TFIIA), beta-barrel domain"/>
    <property type="match status" value="1"/>
</dbReference>
<evidence type="ECO:0000256" key="5">
    <source>
        <dbReference type="ARBA" id="ARBA00023163"/>
    </source>
</evidence>
<feature type="compositionally biased region" description="Acidic residues" evidence="11">
    <location>
        <begin position="375"/>
        <end position="387"/>
    </location>
</feature>
<dbReference type="GO" id="GO:0006367">
    <property type="term" value="P:transcription initiation at RNA polymerase II promoter"/>
    <property type="evidence" value="ECO:0007669"/>
    <property type="project" value="InterPro"/>
</dbReference>
<dbReference type="InterPro" id="IPR009083">
    <property type="entry name" value="TFIIA_a-hlx"/>
</dbReference>
<feature type="compositionally biased region" description="Basic and acidic residues" evidence="11">
    <location>
        <begin position="242"/>
        <end position="262"/>
    </location>
</feature>
<evidence type="ECO:0000259" key="13">
    <source>
        <dbReference type="Pfam" id="PF02751"/>
    </source>
</evidence>
<dbReference type="InterPro" id="IPR015871">
    <property type="entry name" value="TFIIA_gsu_C"/>
</dbReference>
<evidence type="ECO:0000256" key="9">
    <source>
        <dbReference type="ARBA" id="ARBA00032215"/>
    </source>
</evidence>
<dbReference type="InterPro" id="IPR009088">
    <property type="entry name" value="TFIIA_b-brl"/>
</dbReference>
<dbReference type="InterPro" id="IPR003194">
    <property type="entry name" value="TFIIA_gsu"/>
</dbReference>
<feature type="compositionally biased region" description="Basic and acidic residues" evidence="11">
    <location>
        <begin position="438"/>
        <end position="455"/>
    </location>
</feature>
<dbReference type="FunFam" id="2.30.18.10:FF:000003">
    <property type="entry name" value="Transcription initiation factor IIA subunit 2"/>
    <property type="match status" value="1"/>
</dbReference>
<feature type="compositionally biased region" description="Basic residues" evidence="11">
    <location>
        <begin position="133"/>
        <end position="144"/>
    </location>
</feature>
<dbReference type="Proteomes" id="UP000509510">
    <property type="component" value="Chromosome III"/>
</dbReference>
<dbReference type="SUPFAM" id="SSF50784">
    <property type="entry name" value="Transcription factor IIA (TFIIA), beta-barrel domain"/>
    <property type="match status" value="1"/>
</dbReference>
<evidence type="ECO:0000313" key="15">
    <source>
        <dbReference type="Proteomes" id="UP000509510"/>
    </source>
</evidence>
<feature type="compositionally biased region" description="Polar residues" evidence="11">
    <location>
        <begin position="509"/>
        <end position="518"/>
    </location>
</feature>
<feature type="region of interest" description="Disordered" evidence="11">
    <location>
        <begin position="366"/>
        <end position="473"/>
    </location>
</feature>
<dbReference type="RefSeq" id="XP_035344226.1">
    <property type="nucleotide sequence ID" value="XM_035488333.1"/>
</dbReference>
<evidence type="ECO:0000256" key="7">
    <source>
        <dbReference type="ARBA" id="ARBA00024733"/>
    </source>
</evidence>
<comment type="similarity">
    <text evidence="2">Belongs to the TFIIA subunit 2 family.</text>
</comment>
<dbReference type="GO" id="GO:0005672">
    <property type="term" value="C:transcription factor TFIIA complex"/>
    <property type="evidence" value="ECO:0007669"/>
    <property type="project" value="InterPro"/>
</dbReference>
<dbReference type="CDD" id="cd10145">
    <property type="entry name" value="TFIIA_gamma_N"/>
    <property type="match status" value="1"/>
</dbReference>
<evidence type="ECO:0000256" key="2">
    <source>
        <dbReference type="ARBA" id="ARBA00007675"/>
    </source>
</evidence>
<accession>A0A7H8QWP8</accession>
<comment type="subcellular location">
    <subcellularLocation>
        <location evidence="1">Nucleus</location>
    </subcellularLocation>
</comment>
<evidence type="ECO:0000256" key="8">
    <source>
        <dbReference type="ARBA" id="ARBA00029848"/>
    </source>
</evidence>
<dbReference type="KEGG" id="trg:TRUGW13939_05168"/>
<comment type="function">
    <text evidence="7">TFIIA is a component of the transcription machinery of RNA polymerase II and plays an important role in transcriptional activation. TFIIA in a complex with TBP mediates transcriptional activity.</text>
</comment>
<feature type="region of interest" description="Disordered" evidence="11">
    <location>
        <begin position="508"/>
        <end position="538"/>
    </location>
</feature>
<evidence type="ECO:0000256" key="3">
    <source>
        <dbReference type="ARBA" id="ARBA00019928"/>
    </source>
</evidence>
<evidence type="ECO:0000256" key="11">
    <source>
        <dbReference type="SAM" id="MobiDB-lite"/>
    </source>
</evidence>
<reference evidence="15" key="1">
    <citation type="submission" date="2020-06" db="EMBL/GenBank/DDBJ databases">
        <title>A chromosome-scale genome assembly of Talaromyces rugulosus W13939.</title>
        <authorList>
            <person name="Wang B."/>
            <person name="Guo L."/>
            <person name="Ye K."/>
            <person name="Wang L."/>
        </authorList>
    </citation>
    <scope>NUCLEOTIDE SEQUENCE [LARGE SCALE GENOMIC DNA]</scope>
    <source>
        <strain evidence="15">W13939</strain>
    </source>
</reference>
<keyword evidence="15" id="KW-1185">Reference proteome</keyword>
<dbReference type="FunFam" id="1.10.287.190:FF:000001">
    <property type="entry name" value="Transcription initiation factor IIA subunit 2"/>
    <property type="match status" value="1"/>
</dbReference>
<evidence type="ECO:0000256" key="10">
    <source>
        <dbReference type="ARBA" id="ARBA00063181"/>
    </source>
</evidence>
<dbReference type="PANTHER" id="PTHR10966">
    <property type="entry name" value="TRANSCRIPTION INITIATION FACTOR IIA SUBUNIT 2"/>
    <property type="match status" value="1"/>
</dbReference>
<evidence type="ECO:0000259" key="12">
    <source>
        <dbReference type="Pfam" id="PF02268"/>
    </source>
</evidence>
<feature type="domain" description="Transcription initiation factor IIA gamma subunit C-terminal" evidence="13">
    <location>
        <begin position="63"/>
        <end position="100"/>
    </location>
</feature>
<dbReference type="Gene3D" id="1.10.287.190">
    <property type="entry name" value="Transcription factor IIA gamma subunit, alpha-helical domain"/>
    <property type="match status" value="1"/>
</dbReference>
<keyword evidence="5" id="KW-0804">Transcription</keyword>
<keyword evidence="6" id="KW-0539">Nucleus</keyword>
<comment type="subunit">
    <text evidence="10">TFIIA is a heterodimer composed of the large TOA1 and the small TOA2 subunits.</text>
</comment>
<evidence type="ECO:0000313" key="14">
    <source>
        <dbReference type="EMBL" id="QKX58048.1"/>
    </source>
</evidence>
<feature type="compositionally biased region" description="Polar residues" evidence="11">
    <location>
        <begin position="456"/>
        <end position="473"/>
    </location>
</feature>
<evidence type="ECO:0000256" key="1">
    <source>
        <dbReference type="ARBA" id="ARBA00004123"/>
    </source>
</evidence>
<feature type="region of interest" description="Disordered" evidence="11">
    <location>
        <begin position="224"/>
        <end position="307"/>
    </location>
</feature>
<dbReference type="SUPFAM" id="SSF47396">
    <property type="entry name" value="Transcription factor IIA (TFIIA), alpha-helical domain"/>
    <property type="match status" value="1"/>
</dbReference>
<dbReference type="CDD" id="cd10014">
    <property type="entry name" value="TFIIA_gamma_C"/>
    <property type="match status" value="1"/>
</dbReference>
<name>A0A7H8QWP8_TALRU</name>
<proteinExistence type="inferred from homology"/>
<evidence type="ECO:0000256" key="6">
    <source>
        <dbReference type="ARBA" id="ARBA00023242"/>
    </source>
</evidence>
<feature type="compositionally biased region" description="Polar residues" evidence="11">
    <location>
        <begin position="393"/>
        <end position="404"/>
    </location>
</feature>
<dbReference type="EMBL" id="CP055900">
    <property type="protein sequence ID" value="QKX58048.1"/>
    <property type="molecule type" value="Genomic_DNA"/>
</dbReference>
<evidence type="ECO:0000256" key="4">
    <source>
        <dbReference type="ARBA" id="ARBA00023015"/>
    </source>
</evidence>
<feature type="compositionally biased region" description="Acidic residues" evidence="11">
    <location>
        <begin position="280"/>
        <end position="293"/>
    </location>
</feature>
<feature type="compositionally biased region" description="Polar residues" evidence="11">
    <location>
        <begin position="424"/>
        <end position="437"/>
    </location>
</feature>
<organism evidence="14 15">
    <name type="scientific">Talaromyces rugulosus</name>
    <name type="common">Penicillium rugulosum</name>
    <dbReference type="NCBI Taxonomy" id="121627"/>
    <lineage>
        <taxon>Eukaryota</taxon>
        <taxon>Fungi</taxon>
        <taxon>Dikarya</taxon>
        <taxon>Ascomycota</taxon>
        <taxon>Pezizomycotina</taxon>
        <taxon>Eurotiomycetes</taxon>
        <taxon>Eurotiomycetidae</taxon>
        <taxon>Eurotiales</taxon>
        <taxon>Trichocomaceae</taxon>
        <taxon>Talaromyces</taxon>
        <taxon>Talaromyces sect. Islandici</taxon>
    </lineage>
</organism>
<dbReference type="AlphaFoldDB" id="A0A7H8QWP8"/>
<dbReference type="GeneID" id="55992666"/>
<sequence length="538" mass="60412">MSAQSYYELYRGSSLGLSLTDTLDDLINDGRIEPQLAMKILSNYDRVVTEVLAEKVRARLTFKGHLDTYRFCDEVWTFLIKDVTFKLDTQQTVQADRVKIKPSSMPRSLPWLTNTSTKPEKHSNQDSASPTPRARRASPPRTPRRGNGNNDDQAAAAWETPRHIDVLRSSRSPPTSPIQAIPAEEYIIEGFDNDDMYIMVEDEFYAVAQLFTRHLHQAEYVRRKKEAKKQSALVINNLSRPTDGHTAMRRETLKRKESERLQELQQSALVSPRPRPGTESDPDAEEEDVDDLDEDRRDDPWYGTSLHTLMTSPRKHRSLVGLDAIRSNTRAAAGYRPEVARQQRIQSVVSRDTPAAVSVASVSAATANPVGAASSEDDDDDDDDLEIIESRSSRPVTLPQSSVRTRPPVIKAESPEADIKPSIRQHTTSDGHVSSTHSRQEQSERYQPRQSKQPDRSATSPSRNVLLGSQANSLRARKRALIDDLDDVAVKEEDQEEKVSIVDIIQGQPRKSLSSAAHHQNESTAKKSRLNNVPTFLV</sequence>
<dbReference type="InterPro" id="IPR015872">
    <property type="entry name" value="TFIIA_gsu_N"/>
</dbReference>
<dbReference type="OrthoDB" id="5374569at2759"/>
<keyword evidence="4" id="KW-0805">Transcription regulation</keyword>